<dbReference type="SUPFAM" id="SSF63829">
    <property type="entry name" value="Calcium-dependent phosphotriesterase"/>
    <property type="match status" value="1"/>
</dbReference>
<dbReference type="Pfam" id="PF18962">
    <property type="entry name" value="Por_Secre_tail"/>
    <property type="match status" value="1"/>
</dbReference>
<reference evidence="2" key="1">
    <citation type="journal article" date="2015" name="Proc. Natl. Acad. Sci. U.S.A.">
        <title>Networks of energetic and metabolic interactions define dynamics in microbial communities.</title>
        <authorList>
            <person name="Embree M."/>
            <person name="Liu J.K."/>
            <person name="Al-Bassam M.M."/>
            <person name="Zengler K."/>
        </authorList>
    </citation>
    <scope>NUCLEOTIDE SEQUENCE</scope>
</reference>
<dbReference type="InterPro" id="IPR026444">
    <property type="entry name" value="Secre_tail"/>
</dbReference>
<name>A0A0W8FVK7_9ZZZZ</name>
<dbReference type="NCBIfam" id="TIGR04183">
    <property type="entry name" value="Por_Secre_tail"/>
    <property type="match status" value="1"/>
</dbReference>
<feature type="domain" description="Secretion system C-terminal sorting" evidence="1">
    <location>
        <begin position="359"/>
        <end position="433"/>
    </location>
</feature>
<comment type="caution">
    <text evidence="2">The sequence shown here is derived from an EMBL/GenBank/DDBJ whole genome shotgun (WGS) entry which is preliminary data.</text>
</comment>
<accession>A0A0W8FVK7</accession>
<organism evidence="2">
    <name type="scientific">hydrocarbon metagenome</name>
    <dbReference type="NCBI Taxonomy" id="938273"/>
    <lineage>
        <taxon>unclassified sequences</taxon>
        <taxon>metagenomes</taxon>
        <taxon>ecological metagenomes</taxon>
    </lineage>
</organism>
<evidence type="ECO:0000313" key="2">
    <source>
        <dbReference type="EMBL" id="KUG24909.1"/>
    </source>
</evidence>
<dbReference type="Pfam" id="PF07494">
    <property type="entry name" value="Reg_prop"/>
    <property type="match status" value="1"/>
</dbReference>
<dbReference type="InterPro" id="IPR015943">
    <property type="entry name" value="WD40/YVTN_repeat-like_dom_sf"/>
</dbReference>
<dbReference type="InterPro" id="IPR011110">
    <property type="entry name" value="Reg_prop"/>
</dbReference>
<proteinExistence type="predicted"/>
<dbReference type="Gene3D" id="2.130.10.10">
    <property type="entry name" value="YVTN repeat-like/Quinoprotein amine dehydrogenase"/>
    <property type="match status" value="2"/>
</dbReference>
<protein>
    <recommendedName>
        <fullName evidence="1">Secretion system C-terminal sorting domain-containing protein</fullName>
    </recommendedName>
</protein>
<evidence type="ECO:0000259" key="1">
    <source>
        <dbReference type="Pfam" id="PF18962"/>
    </source>
</evidence>
<dbReference type="AlphaFoldDB" id="A0A0W8FVK7"/>
<dbReference type="EMBL" id="LNQE01000800">
    <property type="protein sequence ID" value="KUG24909.1"/>
    <property type="molecule type" value="Genomic_DNA"/>
</dbReference>
<gene>
    <name evidence="2" type="ORF">ASZ90_005277</name>
</gene>
<sequence>MKKFINLLIVLIISQLHNAQEWQHIDTVGFNWFGAVTNFAVAGPGEIWFGNHEANSPLTYYNDGSVTTYDSASYPVLPGNITYNLTVDNTRNIWFAQDTFNWDKDANRIVRFDGTSFTVFDASTTHQVQYFVAGISVDSQNNIYFTDNTRITVFDGTNWETTDYREILGVHRSFGDIEFDDQNNKWINTERGIYVIKNDNSYEIYDTNDGLKSQNISDIEFDSEGNIWIATYWGGVAKANSDFSEVTVWDTTNSQIAVGGDFNTARSVEIDKNGIVWVGHETGVASYDGSDWTYYNSENSPLPTYDGVTQIVYDIQIDENNNKYFLTLFGGVYIFNEDVINDVGEEGSKSTQFELSQNYPNPFNPSTTISFSIPKQTNVLLKVYDVLGKEVAELVNEEMSTGSYKLNFEASNLSSGIYFYTLRTNEFFNTRKMLLIK</sequence>
<dbReference type="Gene3D" id="2.60.40.4070">
    <property type="match status" value="1"/>
</dbReference>